<dbReference type="InterPro" id="IPR006016">
    <property type="entry name" value="UspA"/>
</dbReference>
<evidence type="ECO:0000259" key="10">
    <source>
        <dbReference type="Pfam" id="PF00999"/>
    </source>
</evidence>
<feature type="domain" description="Cation/H+ exchanger transmembrane" evidence="10">
    <location>
        <begin position="26"/>
        <end position="393"/>
    </location>
</feature>
<keyword evidence="12" id="KW-1185">Reference proteome</keyword>
<evidence type="ECO:0000256" key="4">
    <source>
        <dbReference type="ARBA" id="ARBA00022692"/>
    </source>
</evidence>
<dbReference type="OrthoDB" id="9793589at2"/>
<feature type="transmembrane region" description="Helical" evidence="8">
    <location>
        <begin position="42"/>
        <end position="60"/>
    </location>
</feature>
<dbReference type="Pfam" id="PF00582">
    <property type="entry name" value="Usp"/>
    <property type="match status" value="1"/>
</dbReference>
<dbReference type="Proteomes" id="UP000199537">
    <property type="component" value="Unassembled WGS sequence"/>
</dbReference>
<dbReference type="InterPro" id="IPR006153">
    <property type="entry name" value="Cation/H_exchanger_TM"/>
</dbReference>
<keyword evidence="2" id="KW-0813">Transport</keyword>
<dbReference type="Gene3D" id="3.40.50.620">
    <property type="entry name" value="HUPs"/>
    <property type="match status" value="1"/>
</dbReference>
<feature type="transmembrane region" description="Helical" evidence="8">
    <location>
        <begin position="127"/>
        <end position="150"/>
    </location>
</feature>
<dbReference type="SUPFAM" id="SSF52402">
    <property type="entry name" value="Adenine nucleotide alpha hydrolases-like"/>
    <property type="match status" value="1"/>
</dbReference>
<evidence type="ECO:0000256" key="6">
    <source>
        <dbReference type="ARBA" id="ARBA00023065"/>
    </source>
</evidence>
<dbReference type="AlphaFoldDB" id="A0A1I7NKE2"/>
<feature type="transmembrane region" description="Helical" evidence="8">
    <location>
        <begin position="72"/>
        <end position="91"/>
    </location>
</feature>
<feature type="transmembrane region" description="Helical" evidence="8">
    <location>
        <begin position="230"/>
        <end position="246"/>
    </location>
</feature>
<feature type="transmembrane region" description="Helical" evidence="8">
    <location>
        <begin position="344"/>
        <end position="362"/>
    </location>
</feature>
<dbReference type="EMBL" id="FPCJ01000001">
    <property type="protein sequence ID" value="SFV35117.1"/>
    <property type="molecule type" value="Genomic_DNA"/>
</dbReference>
<name>A0A1I7NKE2_9BACT</name>
<organism evidence="11 12">
    <name type="scientific">Thermoflavifilum thermophilum</name>
    <dbReference type="NCBI Taxonomy" id="1393122"/>
    <lineage>
        <taxon>Bacteria</taxon>
        <taxon>Pseudomonadati</taxon>
        <taxon>Bacteroidota</taxon>
        <taxon>Chitinophagia</taxon>
        <taxon>Chitinophagales</taxon>
        <taxon>Chitinophagaceae</taxon>
        <taxon>Thermoflavifilum</taxon>
    </lineage>
</organism>
<evidence type="ECO:0000313" key="11">
    <source>
        <dbReference type="EMBL" id="SFV35117.1"/>
    </source>
</evidence>
<feature type="transmembrane region" description="Helical" evidence="8">
    <location>
        <begin position="18"/>
        <end position="35"/>
    </location>
</feature>
<dbReference type="PANTHER" id="PTHR43562:SF4">
    <property type="entry name" value="NA(+)_H(+) ANTIPORTER NHAS5"/>
    <property type="match status" value="1"/>
</dbReference>
<evidence type="ECO:0000313" key="12">
    <source>
        <dbReference type="Proteomes" id="UP000199537"/>
    </source>
</evidence>
<evidence type="ECO:0000256" key="7">
    <source>
        <dbReference type="ARBA" id="ARBA00023136"/>
    </source>
</evidence>
<dbReference type="GO" id="GO:1902600">
    <property type="term" value="P:proton transmembrane transport"/>
    <property type="evidence" value="ECO:0007669"/>
    <property type="project" value="InterPro"/>
</dbReference>
<evidence type="ECO:0000256" key="2">
    <source>
        <dbReference type="ARBA" id="ARBA00022448"/>
    </source>
</evidence>
<dbReference type="InterPro" id="IPR014729">
    <property type="entry name" value="Rossmann-like_a/b/a_fold"/>
</dbReference>
<dbReference type="STRING" id="1393122.SAMN05660895_2159"/>
<evidence type="ECO:0000256" key="5">
    <source>
        <dbReference type="ARBA" id="ARBA00022989"/>
    </source>
</evidence>
<keyword evidence="7 8" id="KW-0472">Membrane</keyword>
<keyword evidence="3" id="KW-0050">Antiport</keyword>
<sequence>MDFPFLAISFHLPLQDPVLVFCIVLFVILLAPLLMKKLRIPGIIGLILAGIILGHHGFNILEGDLLQKGNSINLFGTVGLLYIMFLAGLELNLNEFKKNQHKSILFGVFTFAFPFVIGFWVCERVLHLSLISSILVASMFSTHTLVAYPIASRLRIISNEAVAIAVGATIITDTLVLLILAVITGYAEGNITASFWVKLCAAIVLFVALIFLSFPAIGRWFFRHVSDDEISHFMFVLGMVFLAGFMAEVAGVEAIIGAFMAGLALNRLIPHTSPLMNRLEFVGNALFIPFFLIGVGMLVDVHILFQGWESWLVAITLTASAIVGKFLAAFLAQKIFHYDASQRGVIFGLTSAHAAATLAVILTGYKVGLVDEQILNGTIVLILFTCLVASFATETSGKKLAISEAQKTPEREEDRDVVMVAISNPQTIERLLDFALMLKASEREHPVFALSVIKDNEKASDEVLIRNRMLEEAVRRAAATNHKVQVVTRIDLNTVSGIARATKELMVTDLVLGWSSRKRTLEWIFGNTLGSLVQEVWQSVYVCNFALPLNTARKIVVIVPRNAEYEIGFQQWVMKLKRISYEIGANPLIYCAEPSIPPLLNLLENIKPVVKPSFVLFEDMEDFLIAARDVGRDDWLWVVSARKGTLSHQPAMDHLGDKLNKHFTEQNFLLLYPGQRIFEEHELAMRMNDLYAGGLPQPIESLERLTRRMRKLIKHKPGSNLK</sequence>
<keyword evidence="4 8" id="KW-0812">Transmembrane</keyword>
<keyword evidence="5 8" id="KW-1133">Transmembrane helix</keyword>
<dbReference type="RefSeq" id="WP_092460409.1">
    <property type="nucleotide sequence ID" value="NZ_FPCJ01000001.1"/>
</dbReference>
<dbReference type="GO" id="GO:0016020">
    <property type="term" value="C:membrane"/>
    <property type="evidence" value="ECO:0007669"/>
    <property type="project" value="UniProtKB-SubCell"/>
</dbReference>
<protein>
    <submittedName>
        <fullName evidence="11">Kef-type K+ transport system, membrane component KefB</fullName>
    </submittedName>
</protein>
<feature type="transmembrane region" description="Helical" evidence="8">
    <location>
        <begin position="103"/>
        <end position="121"/>
    </location>
</feature>
<feature type="domain" description="UspA" evidence="9">
    <location>
        <begin position="417"/>
        <end position="543"/>
    </location>
</feature>
<accession>A0A1I7NKE2</accession>
<evidence type="ECO:0000259" key="9">
    <source>
        <dbReference type="Pfam" id="PF00582"/>
    </source>
</evidence>
<gene>
    <name evidence="11" type="ORF">SAMN05660895_2159</name>
</gene>
<evidence type="ECO:0000256" key="3">
    <source>
        <dbReference type="ARBA" id="ARBA00022449"/>
    </source>
</evidence>
<evidence type="ECO:0000256" key="1">
    <source>
        <dbReference type="ARBA" id="ARBA00004141"/>
    </source>
</evidence>
<dbReference type="InterPro" id="IPR038770">
    <property type="entry name" value="Na+/solute_symporter_sf"/>
</dbReference>
<feature type="transmembrane region" description="Helical" evidence="8">
    <location>
        <begin position="162"/>
        <end position="183"/>
    </location>
</feature>
<feature type="transmembrane region" description="Helical" evidence="8">
    <location>
        <begin position="195"/>
        <end position="218"/>
    </location>
</feature>
<reference evidence="12" key="1">
    <citation type="submission" date="2016-10" db="EMBL/GenBank/DDBJ databases">
        <authorList>
            <person name="Varghese N."/>
            <person name="Submissions S."/>
        </authorList>
    </citation>
    <scope>NUCLEOTIDE SEQUENCE [LARGE SCALE GENOMIC DNA]</scope>
    <source>
        <strain evidence="12">DSM 14807</strain>
    </source>
</reference>
<feature type="transmembrane region" description="Helical" evidence="8">
    <location>
        <begin position="311"/>
        <end position="332"/>
    </location>
</feature>
<comment type="subcellular location">
    <subcellularLocation>
        <location evidence="1">Membrane</location>
        <topology evidence="1">Multi-pass membrane protein</topology>
    </subcellularLocation>
</comment>
<feature type="transmembrane region" description="Helical" evidence="8">
    <location>
        <begin position="281"/>
        <end position="305"/>
    </location>
</feature>
<evidence type="ECO:0000256" key="8">
    <source>
        <dbReference type="SAM" id="Phobius"/>
    </source>
</evidence>
<dbReference type="Pfam" id="PF00999">
    <property type="entry name" value="Na_H_Exchanger"/>
    <property type="match status" value="1"/>
</dbReference>
<dbReference type="GO" id="GO:0015297">
    <property type="term" value="F:antiporter activity"/>
    <property type="evidence" value="ECO:0007669"/>
    <property type="project" value="UniProtKB-KW"/>
</dbReference>
<dbReference type="Gene3D" id="1.20.1530.20">
    <property type="match status" value="1"/>
</dbReference>
<proteinExistence type="predicted"/>
<keyword evidence="6" id="KW-0406">Ion transport</keyword>
<dbReference type="PANTHER" id="PTHR43562">
    <property type="entry name" value="NAPA-TYPE SODIUM/HYDROGEN ANTIPORTER"/>
    <property type="match status" value="1"/>
</dbReference>
<feature type="transmembrane region" description="Helical" evidence="8">
    <location>
        <begin position="374"/>
        <end position="393"/>
    </location>
</feature>